<gene>
    <name evidence="1" type="ORF">RHIMIDRAFT_77437</name>
</gene>
<evidence type="ECO:0000313" key="2">
    <source>
        <dbReference type="Proteomes" id="UP000242254"/>
    </source>
</evidence>
<dbReference type="EMBL" id="KZ303866">
    <property type="protein sequence ID" value="PHZ08296.1"/>
    <property type="molecule type" value="Genomic_DNA"/>
</dbReference>
<accession>A0A2G4SIS3</accession>
<proteinExistence type="predicted"/>
<sequence>MIVCSRISMQSLSMMLNTCPGLTTVVRFITQLEAFRQPKGELWTFDWNLYRELTNYLGASYLRSQL</sequence>
<keyword evidence="2" id="KW-1185">Reference proteome</keyword>
<reference evidence="1 2" key="1">
    <citation type="journal article" date="2016" name="Proc. Natl. Acad. Sci. U.S.A.">
        <title>Lipid metabolic changes in an early divergent fungus govern the establishment of a mutualistic symbiosis with endobacteria.</title>
        <authorList>
            <person name="Lastovetsky O.A."/>
            <person name="Gaspar M.L."/>
            <person name="Mondo S.J."/>
            <person name="LaButti K.M."/>
            <person name="Sandor L."/>
            <person name="Grigoriev I.V."/>
            <person name="Henry S.A."/>
            <person name="Pawlowska T.E."/>
        </authorList>
    </citation>
    <scope>NUCLEOTIDE SEQUENCE [LARGE SCALE GENOMIC DNA]</scope>
    <source>
        <strain evidence="1 2">ATCC 52813</strain>
    </source>
</reference>
<dbReference type="AlphaFoldDB" id="A0A2G4SIS3"/>
<evidence type="ECO:0000313" key="1">
    <source>
        <dbReference type="EMBL" id="PHZ08296.1"/>
    </source>
</evidence>
<dbReference type="RefSeq" id="XP_023462004.1">
    <property type="nucleotide sequence ID" value="XM_023615677.1"/>
</dbReference>
<dbReference type="GeneID" id="35446665"/>
<protein>
    <submittedName>
        <fullName evidence="1">Uncharacterized protein</fullName>
    </submittedName>
</protein>
<organism evidence="1 2">
    <name type="scientific">Rhizopus microsporus ATCC 52813</name>
    <dbReference type="NCBI Taxonomy" id="1340429"/>
    <lineage>
        <taxon>Eukaryota</taxon>
        <taxon>Fungi</taxon>
        <taxon>Fungi incertae sedis</taxon>
        <taxon>Mucoromycota</taxon>
        <taxon>Mucoromycotina</taxon>
        <taxon>Mucoromycetes</taxon>
        <taxon>Mucorales</taxon>
        <taxon>Mucorineae</taxon>
        <taxon>Rhizopodaceae</taxon>
        <taxon>Rhizopus</taxon>
    </lineage>
</organism>
<dbReference type="Proteomes" id="UP000242254">
    <property type="component" value="Unassembled WGS sequence"/>
</dbReference>
<name>A0A2G4SIS3_RHIZD</name>